<evidence type="ECO:0000313" key="3">
    <source>
        <dbReference type="Proteomes" id="UP001209854"/>
    </source>
</evidence>
<comment type="caution">
    <text evidence="2">The sequence shown here is derived from an EMBL/GenBank/DDBJ whole genome shotgun (WGS) entry which is preliminary data.</text>
</comment>
<dbReference type="EMBL" id="JAPFCC010000001">
    <property type="protein sequence ID" value="MCW7552149.1"/>
    <property type="molecule type" value="Genomic_DNA"/>
</dbReference>
<keyword evidence="3" id="KW-1185">Reference proteome</keyword>
<evidence type="ECO:0008006" key="4">
    <source>
        <dbReference type="Google" id="ProtNLM"/>
    </source>
</evidence>
<sequence>MIEIDPRFCDVIINRWQQYADQQAVHSSTGKTFEEVKHERQKTDPH</sequence>
<proteinExistence type="predicted"/>
<protein>
    <recommendedName>
        <fullName evidence="4">Integrase catalytic domain-containing protein</fullName>
    </recommendedName>
</protein>
<dbReference type="RefSeq" id="WP_262567126.1">
    <property type="nucleotide sequence ID" value="NZ_JAPFCC010000001.1"/>
</dbReference>
<evidence type="ECO:0000313" key="2">
    <source>
        <dbReference type="EMBL" id="MCW7552149.1"/>
    </source>
</evidence>
<accession>A0ABT3MT16</accession>
<reference evidence="2 3" key="1">
    <citation type="submission" date="2022-10" db="EMBL/GenBank/DDBJ databases">
        <title>High-quality genome sequences of two octocoral-associated bacteria, Endozoicomonas euniceicola EF212 and Endozoicomonas gorgoniicola PS125.</title>
        <authorList>
            <person name="Chiou Y.-J."/>
            <person name="Chen Y.-H."/>
        </authorList>
    </citation>
    <scope>NUCLEOTIDE SEQUENCE [LARGE SCALE GENOMIC DNA]</scope>
    <source>
        <strain evidence="2 3">PS125</strain>
    </source>
</reference>
<dbReference type="Proteomes" id="UP001209854">
    <property type="component" value="Unassembled WGS sequence"/>
</dbReference>
<gene>
    <name evidence="2" type="ORF">NX722_05710</name>
</gene>
<name>A0ABT3MT16_9GAMM</name>
<organism evidence="2 3">
    <name type="scientific">Endozoicomonas gorgoniicola</name>
    <dbReference type="NCBI Taxonomy" id="1234144"/>
    <lineage>
        <taxon>Bacteria</taxon>
        <taxon>Pseudomonadati</taxon>
        <taxon>Pseudomonadota</taxon>
        <taxon>Gammaproteobacteria</taxon>
        <taxon>Oceanospirillales</taxon>
        <taxon>Endozoicomonadaceae</taxon>
        <taxon>Endozoicomonas</taxon>
    </lineage>
</organism>
<feature type="region of interest" description="Disordered" evidence="1">
    <location>
        <begin position="27"/>
        <end position="46"/>
    </location>
</feature>
<feature type="compositionally biased region" description="Basic and acidic residues" evidence="1">
    <location>
        <begin position="32"/>
        <end position="46"/>
    </location>
</feature>
<evidence type="ECO:0000256" key="1">
    <source>
        <dbReference type="SAM" id="MobiDB-lite"/>
    </source>
</evidence>